<feature type="compositionally biased region" description="Low complexity" evidence="1">
    <location>
        <begin position="227"/>
        <end position="242"/>
    </location>
</feature>
<feature type="transmembrane region" description="Helical" evidence="2">
    <location>
        <begin position="86"/>
        <end position="107"/>
    </location>
</feature>
<name>A0A7I7RQ89_9MYCO</name>
<protein>
    <recommendedName>
        <fullName evidence="5">Transmembrane protein</fullName>
    </recommendedName>
</protein>
<geneLocation type="plasmid" evidence="3">
    <name>pJCM18538</name>
</geneLocation>
<feature type="compositionally biased region" description="Low complexity" evidence="1">
    <location>
        <begin position="175"/>
        <end position="202"/>
    </location>
</feature>
<evidence type="ECO:0000256" key="2">
    <source>
        <dbReference type="SAM" id="Phobius"/>
    </source>
</evidence>
<dbReference type="KEGG" id="marz:MARA_01720"/>
<feature type="region of interest" description="Disordered" evidence="1">
    <location>
        <begin position="216"/>
        <end position="268"/>
    </location>
</feature>
<dbReference type="Proteomes" id="UP000467428">
    <property type="component" value="Plasmid pJCM18538"/>
</dbReference>
<keyword evidence="4" id="KW-1185">Reference proteome</keyword>
<dbReference type="InterPro" id="IPR035166">
    <property type="entry name" value="DUF5336"/>
</dbReference>
<keyword evidence="3" id="KW-0614">Plasmid</keyword>
<feature type="transmembrane region" description="Helical" evidence="2">
    <location>
        <begin position="61"/>
        <end position="79"/>
    </location>
</feature>
<evidence type="ECO:0000256" key="1">
    <source>
        <dbReference type="SAM" id="MobiDB-lite"/>
    </source>
</evidence>
<gene>
    <name evidence="3" type="ORF">MARA_01720</name>
</gene>
<dbReference type="Pfam" id="PF17270">
    <property type="entry name" value="DUF5336"/>
    <property type="match status" value="1"/>
</dbReference>
<feature type="region of interest" description="Disordered" evidence="1">
    <location>
        <begin position="175"/>
        <end position="203"/>
    </location>
</feature>
<evidence type="ECO:0000313" key="3">
    <source>
        <dbReference type="EMBL" id="BBY46742.1"/>
    </source>
</evidence>
<keyword evidence="2" id="KW-0812">Transmembrane</keyword>
<sequence>MTNPPEHPVHAGPADFFDWTSSAIEAGSKRNRLRGSLWAAVVVLGLAAYGVDFFSPVSLGIPVHLPVLAAGIAAVGLLPRQRVHGWLVAPVAVTAFLAAVTTCVTSGGVDWTLVAITVLDGLQSLAAVGALLQHDEYTESGGRSDHMPDYSAYANLTLAYQAYAAHYQRSAATQSTAGQGAGDGRASAAAPARAAGTGSGATTHSFEDLQARYLQYGAGDSPPPARHPGSAAAPAGPAIPGADHGSATPTPYRRQDDSGGRGVGLSGH</sequence>
<organism evidence="3 4">
    <name type="scientific">Mycolicibacterium arabiense</name>
    <dbReference type="NCBI Taxonomy" id="1286181"/>
    <lineage>
        <taxon>Bacteria</taxon>
        <taxon>Bacillati</taxon>
        <taxon>Actinomycetota</taxon>
        <taxon>Actinomycetes</taxon>
        <taxon>Mycobacteriales</taxon>
        <taxon>Mycobacteriaceae</taxon>
        <taxon>Mycolicibacterium</taxon>
    </lineage>
</organism>
<dbReference type="RefSeq" id="WP_163916306.1">
    <property type="nucleotide sequence ID" value="NZ_AP022592.1"/>
</dbReference>
<evidence type="ECO:0008006" key="5">
    <source>
        <dbReference type="Google" id="ProtNLM"/>
    </source>
</evidence>
<evidence type="ECO:0000313" key="4">
    <source>
        <dbReference type="Proteomes" id="UP000467428"/>
    </source>
</evidence>
<reference evidence="3 4" key="1">
    <citation type="journal article" date="2019" name="Emerg. Microbes Infect.">
        <title>Comprehensive subspecies identification of 175 nontuberculous mycobacteria species based on 7547 genomic profiles.</title>
        <authorList>
            <person name="Matsumoto Y."/>
            <person name="Kinjo T."/>
            <person name="Motooka D."/>
            <person name="Nabeya D."/>
            <person name="Jung N."/>
            <person name="Uechi K."/>
            <person name="Horii T."/>
            <person name="Iida T."/>
            <person name="Fujita J."/>
            <person name="Nakamura S."/>
        </authorList>
    </citation>
    <scope>NUCLEOTIDE SEQUENCE [LARGE SCALE GENOMIC DNA]</scope>
    <source>
        <strain evidence="3 4">JCM 18538</strain>
        <plasmid evidence="3">pJCM18538</plasmid>
    </source>
</reference>
<feature type="transmembrane region" description="Helical" evidence="2">
    <location>
        <begin position="37"/>
        <end position="55"/>
    </location>
</feature>
<keyword evidence="2" id="KW-1133">Transmembrane helix</keyword>
<dbReference type="AlphaFoldDB" id="A0A7I7RQ89"/>
<dbReference type="EMBL" id="AP022592">
    <property type="protein sequence ID" value="BBY46742.1"/>
    <property type="molecule type" value="Genomic_DNA"/>
</dbReference>
<proteinExistence type="predicted"/>
<keyword evidence="2" id="KW-0472">Membrane</keyword>
<accession>A0A7I7RQ89</accession>